<dbReference type="EMBL" id="JACU01000005">
    <property type="protein sequence ID" value="KMS55218.1"/>
    <property type="molecule type" value="Genomic_DNA"/>
</dbReference>
<evidence type="ECO:0000259" key="2">
    <source>
        <dbReference type="Pfam" id="PF18602"/>
    </source>
</evidence>
<evidence type="ECO:0000313" key="3">
    <source>
        <dbReference type="EMBL" id="KMS55218.1"/>
    </source>
</evidence>
<evidence type="ECO:0000256" key="1">
    <source>
        <dbReference type="SAM" id="SignalP"/>
    </source>
</evidence>
<dbReference type="Pfam" id="PF18602">
    <property type="entry name" value="Rap1a"/>
    <property type="match status" value="1"/>
</dbReference>
<dbReference type="Proteomes" id="UP000052268">
    <property type="component" value="Unassembled WGS sequence"/>
</dbReference>
<sequence>MMSKKLACLALVAPLGLLPVAADASFYTGNELYKVCSADRGSKEYVERTYECIAYITGAIDAFNTTRKVNKLNSCIPADVTISQLRTVTVDYLEDHPKGRGASASELVFAATRNEWPCSKKKK</sequence>
<reference evidence="3 4" key="1">
    <citation type="journal article" date="2015" name="G3 (Bethesda)">
        <title>Insights into Ongoing Evolution of the Hexachlorocyclohexane Catabolic Pathway from Comparative Genomics of Ten Sphingomonadaceae Strains.</title>
        <authorList>
            <person name="Pearce S.L."/>
            <person name="Oakeshott J.G."/>
            <person name="Pandey G."/>
        </authorList>
    </citation>
    <scope>NUCLEOTIDE SEQUENCE [LARGE SCALE GENOMIC DNA]</scope>
    <source>
        <strain evidence="3 4">LL02</strain>
    </source>
</reference>
<dbReference type="PATRIC" id="fig|1114963.3.peg.2730"/>
<accession>A0A0J7XVS5</accession>
<keyword evidence="1" id="KW-0732">Signal</keyword>
<gene>
    <name evidence="3" type="ORF">V474_19470</name>
</gene>
<organism evidence="3 4">
    <name type="scientific">Novosphingobium barchaimii LL02</name>
    <dbReference type="NCBI Taxonomy" id="1114963"/>
    <lineage>
        <taxon>Bacteria</taxon>
        <taxon>Pseudomonadati</taxon>
        <taxon>Pseudomonadota</taxon>
        <taxon>Alphaproteobacteria</taxon>
        <taxon>Sphingomonadales</taxon>
        <taxon>Sphingomonadaceae</taxon>
        <taxon>Novosphingobium</taxon>
    </lineage>
</organism>
<dbReference type="OrthoDB" id="8454367at2"/>
<feature type="domain" description="Rap1a immunity protein" evidence="2">
    <location>
        <begin position="28"/>
        <end position="118"/>
    </location>
</feature>
<name>A0A0J7XVS5_9SPHN</name>
<protein>
    <recommendedName>
        <fullName evidence="2">Rap1a immunity protein domain-containing protein</fullName>
    </recommendedName>
</protein>
<proteinExistence type="predicted"/>
<comment type="caution">
    <text evidence="3">The sequence shown here is derived from an EMBL/GenBank/DDBJ whole genome shotgun (WGS) entry which is preliminary data.</text>
</comment>
<dbReference type="InterPro" id="IPR041238">
    <property type="entry name" value="Rap1a"/>
</dbReference>
<dbReference type="AlphaFoldDB" id="A0A0J7XVS5"/>
<evidence type="ECO:0000313" key="4">
    <source>
        <dbReference type="Proteomes" id="UP000052268"/>
    </source>
</evidence>
<dbReference type="Gene3D" id="1.10.890.40">
    <property type="match status" value="1"/>
</dbReference>
<feature type="chain" id="PRO_5005292135" description="Rap1a immunity protein domain-containing protein" evidence="1">
    <location>
        <begin position="25"/>
        <end position="123"/>
    </location>
</feature>
<dbReference type="RefSeq" id="WP_059151896.1">
    <property type="nucleotide sequence ID" value="NZ_KQ130454.1"/>
</dbReference>
<keyword evidence="4" id="KW-1185">Reference proteome</keyword>
<feature type="signal peptide" evidence="1">
    <location>
        <begin position="1"/>
        <end position="24"/>
    </location>
</feature>